<proteinExistence type="predicted"/>
<accession>A0ABU4UP63</accession>
<name>A0ABU4UP63_9PSEU</name>
<dbReference type="EMBL" id="JAXAVU010000001">
    <property type="protein sequence ID" value="MDX8140510.1"/>
    <property type="molecule type" value="Genomic_DNA"/>
</dbReference>
<organism evidence="1 2">
    <name type="scientific">Lentzea sokolovensis</name>
    <dbReference type="NCBI Taxonomy" id="3095429"/>
    <lineage>
        <taxon>Bacteria</taxon>
        <taxon>Bacillati</taxon>
        <taxon>Actinomycetota</taxon>
        <taxon>Actinomycetes</taxon>
        <taxon>Pseudonocardiales</taxon>
        <taxon>Pseudonocardiaceae</taxon>
        <taxon>Lentzea</taxon>
    </lineage>
</organism>
<dbReference type="Proteomes" id="UP001285352">
    <property type="component" value="Unassembled WGS sequence"/>
</dbReference>
<dbReference type="RefSeq" id="WP_319972913.1">
    <property type="nucleotide sequence ID" value="NZ_JAXAVU010000001.1"/>
</dbReference>
<reference evidence="1 2" key="1">
    <citation type="submission" date="2023-11" db="EMBL/GenBank/DDBJ databases">
        <title>Lentzea sokolovensis, sp. nov., Lentzea kristufkii, sp. nov., and Lentzea miocenensis, sp. nov., rare actinobacteria from Sokolov Coal Basin, Miocene lacustrine sediment, Czech Republic.</title>
        <authorList>
            <person name="Lara A."/>
            <person name="Kotroba L."/>
            <person name="Nouioui I."/>
            <person name="Neumann-Schaal M."/>
            <person name="Mast Y."/>
            <person name="Chronakova A."/>
        </authorList>
    </citation>
    <scope>NUCLEOTIDE SEQUENCE [LARGE SCALE GENOMIC DNA]</scope>
    <source>
        <strain evidence="1 2">BCCO 10_0061</strain>
    </source>
</reference>
<reference evidence="1 2" key="2">
    <citation type="submission" date="2023-11" db="EMBL/GenBank/DDBJ databases">
        <authorList>
            <person name="Lara A.C."/>
            <person name="Chronakova A."/>
        </authorList>
    </citation>
    <scope>NUCLEOTIDE SEQUENCE [LARGE SCALE GENOMIC DNA]</scope>
    <source>
        <strain evidence="1 2">BCCO 10_0061</strain>
    </source>
</reference>
<gene>
    <name evidence="1" type="ORF">SK854_00180</name>
</gene>
<keyword evidence="2" id="KW-1185">Reference proteome</keyword>
<evidence type="ECO:0000313" key="2">
    <source>
        <dbReference type="Proteomes" id="UP001285352"/>
    </source>
</evidence>
<sequence length="50" mass="5961">MWAWLNTTTGRCVRYVTFERETAIDVLPMARPVLETNLQRRYMQGEVPPY</sequence>
<protein>
    <submittedName>
        <fullName evidence="1">Uncharacterized protein</fullName>
    </submittedName>
</protein>
<evidence type="ECO:0000313" key="1">
    <source>
        <dbReference type="EMBL" id="MDX8140510.1"/>
    </source>
</evidence>
<comment type="caution">
    <text evidence="1">The sequence shown here is derived from an EMBL/GenBank/DDBJ whole genome shotgun (WGS) entry which is preliminary data.</text>
</comment>